<name>A0A1I1GX25_9GAMM</name>
<dbReference type="AlphaFoldDB" id="A0A1I1GX25"/>
<dbReference type="OrthoDB" id="7008537at2"/>
<dbReference type="RefSeq" id="WP_091961903.1">
    <property type="nucleotide sequence ID" value="NZ_FOLH01000003.1"/>
</dbReference>
<dbReference type="Proteomes" id="UP000199058">
    <property type="component" value="Unassembled WGS sequence"/>
</dbReference>
<dbReference type="EMBL" id="FOLH01000003">
    <property type="protein sequence ID" value="SFC16036.1"/>
    <property type="molecule type" value="Genomic_DNA"/>
</dbReference>
<proteinExistence type="predicted"/>
<reference evidence="2 3" key="1">
    <citation type="submission" date="2016-10" db="EMBL/GenBank/DDBJ databases">
        <authorList>
            <person name="de Groot N.N."/>
        </authorList>
    </citation>
    <scope>NUCLEOTIDE SEQUENCE [LARGE SCALE GENOMIC DNA]</scope>
    <source>
        <strain evidence="2 3">DSM 18438</strain>
    </source>
</reference>
<accession>A0A1I1GX25</accession>
<dbReference type="STRING" id="1122252.SAMN05660443_1673"/>
<dbReference type="InterPro" id="IPR011978">
    <property type="entry name" value="YgfB-like"/>
</dbReference>
<sequence>MQEDQQPPQSLLNDDQLEQLDGLLSQLNQDDEATNLFTSLGYVTAQAMNPQPENAAVWLDALLDNPEAATTAKQELLGLLQQAHRLAAQGFYQGAGIELPFIPEWQDETAEFITDWCAGFMQAVFEQEDVWFDDQEQALAELLLPIMALSGLFAEEADFAEMEEDPALLDAFARQLPELLLDIYCQLNAPEEKQPKSTGKPSSGKKNRRRR</sequence>
<evidence type="ECO:0000313" key="2">
    <source>
        <dbReference type="EMBL" id="SFC16036.1"/>
    </source>
</evidence>
<gene>
    <name evidence="2" type="ORF">SAMN05660443_1673</name>
</gene>
<evidence type="ECO:0008006" key="4">
    <source>
        <dbReference type="Google" id="ProtNLM"/>
    </source>
</evidence>
<dbReference type="NCBIfam" id="TIGR02292">
    <property type="entry name" value="ygfB_yecA"/>
    <property type="match status" value="1"/>
</dbReference>
<keyword evidence="3" id="KW-1185">Reference proteome</keyword>
<organism evidence="2 3">
    <name type="scientific">Marinospirillum celere</name>
    <dbReference type="NCBI Taxonomy" id="1122252"/>
    <lineage>
        <taxon>Bacteria</taxon>
        <taxon>Pseudomonadati</taxon>
        <taxon>Pseudomonadota</taxon>
        <taxon>Gammaproteobacteria</taxon>
        <taxon>Oceanospirillales</taxon>
        <taxon>Oceanospirillaceae</taxon>
        <taxon>Marinospirillum</taxon>
    </lineage>
</organism>
<dbReference type="Pfam" id="PF03695">
    <property type="entry name" value="UPF0149"/>
    <property type="match status" value="1"/>
</dbReference>
<dbReference type="InterPro" id="IPR036255">
    <property type="entry name" value="YgfB-like_sf"/>
</dbReference>
<evidence type="ECO:0000313" key="3">
    <source>
        <dbReference type="Proteomes" id="UP000199058"/>
    </source>
</evidence>
<dbReference type="Gene3D" id="1.20.120.740">
    <property type="entry name" value="YgfB uncharacterised protein family UPF0149, PF03695"/>
    <property type="match status" value="1"/>
</dbReference>
<protein>
    <recommendedName>
        <fullName evidence="4">YecA family protein</fullName>
    </recommendedName>
</protein>
<dbReference type="SUPFAM" id="SSF101327">
    <property type="entry name" value="YgfB-like"/>
    <property type="match status" value="1"/>
</dbReference>
<feature type="region of interest" description="Disordered" evidence="1">
    <location>
        <begin position="191"/>
        <end position="211"/>
    </location>
</feature>
<evidence type="ECO:0000256" key="1">
    <source>
        <dbReference type="SAM" id="MobiDB-lite"/>
    </source>
</evidence>